<dbReference type="OrthoDB" id="9795306at2"/>
<accession>A0A3M7TWH5</accession>
<dbReference type="RefSeq" id="WP_122897440.1">
    <property type="nucleotide sequence ID" value="NZ_RHIB01000001.1"/>
</dbReference>
<dbReference type="PANTHER" id="PTHR33990">
    <property type="entry name" value="PROTEIN YJDN-RELATED"/>
    <property type="match status" value="1"/>
</dbReference>
<comment type="caution">
    <text evidence="2">The sequence shown here is derived from an EMBL/GenBank/DDBJ whole genome shotgun (WGS) entry which is preliminary data.</text>
</comment>
<evidence type="ECO:0000259" key="1">
    <source>
        <dbReference type="Pfam" id="PF06983"/>
    </source>
</evidence>
<dbReference type="Pfam" id="PF06983">
    <property type="entry name" value="3-dmu-9_3-mt"/>
    <property type="match status" value="1"/>
</dbReference>
<organism evidence="2 3">
    <name type="scientific">Alteribacter keqinensis</name>
    <dbReference type="NCBI Taxonomy" id="2483800"/>
    <lineage>
        <taxon>Bacteria</taxon>
        <taxon>Bacillati</taxon>
        <taxon>Bacillota</taxon>
        <taxon>Bacilli</taxon>
        <taxon>Bacillales</taxon>
        <taxon>Bacillaceae</taxon>
        <taxon>Alteribacter</taxon>
    </lineage>
</organism>
<name>A0A3M7TWH5_9BACI</name>
<dbReference type="AlphaFoldDB" id="A0A3M7TWH5"/>
<dbReference type="InterPro" id="IPR029068">
    <property type="entry name" value="Glyas_Bleomycin-R_OHBP_Dase"/>
</dbReference>
<evidence type="ECO:0000313" key="3">
    <source>
        <dbReference type="Proteomes" id="UP000278746"/>
    </source>
</evidence>
<gene>
    <name evidence="2" type="ORF">EBO34_08355</name>
</gene>
<dbReference type="CDD" id="cd06588">
    <property type="entry name" value="PhnB_like"/>
    <property type="match status" value="1"/>
</dbReference>
<keyword evidence="3" id="KW-1185">Reference proteome</keyword>
<proteinExistence type="predicted"/>
<sequence length="138" mass="15707">MKQQATPYLSFDGQATEALAYYSEVFEGEVVEKQTFGEADFPTPPEAENRILHSRFKKGELVFMVSDTFPGQPVTEGGHVALVLELASEVEIMTLYDRLKEKGTVLMELQDTFWDAKYAKIKDPFGVTWDLNFSKENR</sequence>
<dbReference type="Proteomes" id="UP000278746">
    <property type="component" value="Unassembled WGS sequence"/>
</dbReference>
<dbReference type="PANTHER" id="PTHR33990:SF1">
    <property type="entry name" value="PROTEIN YJDN"/>
    <property type="match status" value="1"/>
</dbReference>
<evidence type="ECO:0000313" key="2">
    <source>
        <dbReference type="EMBL" id="RNA69928.1"/>
    </source>
</evidence>
<dbReference type="Gene3D" id="3.10.180.10">
    <property type="entry name" value="2,3-Dihydroxybiphenyl 1,2-Dioxygenase, domain 1"/>
    <property type="match status" value="1"/>
</dbReference>
<dbReference type="EMBL" id="RHIB01000001">
    <property type="protein sequence ID" value="RNA69928.1"/>
    <property type="molecule type" value="Genomic_DNA"/>
</dbReference>
<protein>
    <submittedName>
        <fullName evidence="2">VOC family protein</fullName>
    </submittedName>
</protein>
<dbReference type="SUPFAM" id="SSF54593">
    <property type="entry name" value="Glyoxalase/Bleomycin resistance protein/Dihydroxybiphenyl dioxygenase"/>
    <property type="match status" value="1"/>
</dbReference>
<dbReference type="InterPro" id="IPR028973">
    <property type="entry name" value="PhnB-like"/>
</dbReference>
<feature type="domain" description="PhnB-like" evidence="1">
    <location>
        <begin position="4"/>
        <end position="131"/>
    </location>
</feature>
<reference evidence="2 3" key="1">
    <citation type="submission" date="2018-10" db="EMBL/GenBank/DDBJ databases">
        <title>Bacillus Keqinensis sp. nov., a moderately halophilic bacterium isolated from a saline-alkaline lake.</title>
        <authorList>
            <person name="Wang H."/>
        </authorList>
    </citation>
    <scope>NUCLEOTIDE SEQUENCE [LARGE SCALE GENOMIC DNA]</scope>
    <source>
        <strain evidence="2 3">KQ-3</strain>
    </source>
</reference>